<dbReference type="Pfam" id="PF07963">
    <property type="entry name" value="N_methyl"/>
    <property type="match status" value="1"/>
</dbReference>
<comment type="similarity">
    <text evidence="9 10">Belongs to the ComGC family.</text>
</comment>
<keyword evidence="7 10" id="KW-0472">Membrane</keyword>
<dbReference type="PROSITE" id="PS00409">
    <property type="entry name" value="PROKAR_NTER_METHYL"/>
    <property type="match status" value="1"/>
</dbReference>
<name>A0ABS7K2B6_9BACI</name>
<keyword evidence="8 10" id="KW-0178">Competence</keyword>
<gene>
    <name evidence="11" type="ORF">H0185_06175</name>
</gene>
<evidence type="ECO:0000256" key="8">
    <source>
        <dbReference type="ARBA" id="ARBA00023287"/>
    </source>
</evidence>
<feature type="transmembrane region" description="Helical" evidence="10">
    <location>
        <begin position="7"/>
        <end position="27"/>
    </location>
</feature>
<evidence type="ECO:0000256" key="10">
    <source>
        <dbReference type="PIRNR" id="PIRNR029928"/>
    </source>
</evidence>
<keyword evidence="10" id="KW-0813">Transport</keyword>
<evidence type="ECO:0000256" key="9">
    <source>
        <dbReference type="ARBA" id="ARBA00043982"/>
    </source>
</evidence>
<evidence type="ECO:0000256" key="3">
    <source>
        <dbReference type="ARBA" id="ARBA00022475"/>
    </source>
</evidence>
<dbReference type="SUPFAM" id="SSF54523">
    <property type="entry name" value="Pili subunits"/>
    <property type="match status" value="1"/>
</dbReference>
<evidence type="ECO:0000256" key="6">
    <source>
        <dbReference type="ARBA" id="ARBA00022989"/>
    </source>
</evidence>
<reference evidence="11 12" key="1">
    <citation type="submission" date="2020-07" db="EMBL/GenBank/DDBJ databases">
        <title>Fungal Genomes of the International Space Station.</title>
        <authorList>
            <person name="Seuylemezian A."/>
            <person name="Singh N.K."/>
            <person name="Wood J."/>
            <person name="Venkateswaran K."/>
        </authorList>
    </citation>
    <scope>NUCLEOTIDE SEQUENCE [LARGE SCALE GENOMIC DNA]</scope>
    <source>
        <strain evidence="11 12">PL-B2</strain>
    </source>
</reference>
<dbReference type="Proteomes" id="UP000769780">
    <property type="component" value="Unassembled WGS sequence"/>
</dbReference>
<comment type="subcellular location">
    <subcellularLocation>
        <location evidence="1">Cell membrane</location>
        <topology evidence="1">Single-pass membrane protein</topology>
    </subcellularLocation>
    <subcellularLocation>
        <location evidence="2">Cell surface</location>
    </subcellularLocation>
</comment>
<comment type="subunit">
    <text evidence="10">Homodimer.</text>
</comment>
<sequence>MKNEKGFTLIEMMIVLMVISVLLIITVPNVTQHNNTINTKGCDAFVKMVEGQVQAYNIDKKSLPSSVNDLVSGGYLKTGETTCPDGRQITLTAGGVVSAIKPTSN</sequence>
<dbReference type="RefSeq" id="WP_221872233.1">
    <property type="nucleotide sequence ID" value="NZ_JACWFH010000008.1"/>
</dbReference>
<organism evidence="11 12">
    <name type="scientific">Mesobacillus maritimus</name>
    <dbReference type="NCBI Taxonomy" id="1643336"/>
    <lineage>
        <taxon>Bacteria</taxon>
        <taxon>Bacillati</taxon>
        <taxon>Bacillota</taxon>
        <taxon>Bacilli</taxon>
        <taxon>Bacillales</taxon>
        <taxon>Bacillaceae</taxon>
        <taxon>Mesobacillus</taxon>
    </lineage>
</organism>
<evidence type="ECO:0000256" key="2">
    <source>
        <dbReference type="ARBA" id="ARBA00004241"/>
    </source>
</evidence>
<comment type="caution">
    <text evidence="11">The sequence shown here is derived from an EMBL/GenBank/DDBJ whole genome shotgun (WGS) entry which is preliminary data.</text>
</comment>
<accession>A0ABS7K2B6</accession>
<keyword evidence="3 10" id="KW-1003">Cell membrane</keyword>
<evidence type="ECO:0000256" key="4">
    <source>
        <dbReference type="ARBA" id="ARBA00022481"/>
    </source>
</evidence>
<keyword evidence="12" id="KW-1185">Reference proteome</keyword>
<comment type="function">
    <text evidence="10">Required for transformation and DNA binding.</text>
</comment>
<dbReference type="PIRSF" id="PIRSF029928">
    <property type="entry name" value="Late_competence_ComGC"/>
    <property type="match status" value="1"/>
</dbReference>
<evidence type="ECO:0000256" key="5">
    <source>
        <dbReference type="ARBA" id="ARBA00022692"/>
    </source>
</evidence>
<protein>
    <recommendedName>
        <fullName evidence="10">ComG operon protein 3</fullName>
    </recommendedName>
</protein>
<evidence type="ECO:0000313" key="12">
    <source>
        <dbReference type="Proteomes" id="UP000769780"/>
    </source>
</evidence>
<dbReference type="InterPro" id="IPR016940">
    <property type="entry name" value="ComGC"/>
</dbReference>
<dbReference type="InterPro" id="IPR045584">
    <property type="entry name" value="Pilin-like"/>
</dbReference>
<evidence type="ECO:0000313" key="11">
    <source>
        <dbReference type="EMBL" id="MBY0096392.1"/>
    </source>
</evidence>
<proteinExistence type="inferred from homology"/>
<keyword evidence="6 10" id="KW-1133">Transmembrane helix</keyword>
<keyword evidence="4" id="KW-0488">Methylation</keyword>
<dbReference type="NCBIfam" id="NF040999">
    <property type="entry name" value="pilin_ComGC"/>
    <property type="match status" value="1"/>
</dbReference>
<dbReference type="PRINTS" id="PR00813">
    <property type="entry name" value="BCTERIALGSPG"/>
</dbReference>
<evidence type="ECO:0000256" key="1">
    <source>
        <dbReference type="ARBA" id="ARBA00004162"/>
    </source>
</evidence>
<dbReference type="InterPro" id="IPR000983">
    <property type="entry name" value="Bac_GSPG_pilin"/>
</dbReference>
<evidence type="ECO:0000256" key="7">
    <source>
        <dbReference type="ARBA" id="ARBA00023136"/>
    </source>
</evidence>
<dbReference type="EMBL" id="JACWFH010000008">
    <property type="protein sequence ID" value="MBY0096392.1"/>
    <property type="molecule type" value="Genomic_DNA"/>
</dbReference>
<keyword evidence="5 10" id="KW-0812">Transmembrane</keyword>
<dbReference type="Gene3D" id="3.30.700.10">
    <property type="entry name" value="Glycoprotein, Type 4 Pilin"/>
    <property type="match status" value="1"/>
</dbReference>
<dbReference type="NCBIfam" id="TIGR02532">
    <property type="entry name" value="IV_pilin_GFxxxE"/>
    <property type="match status" value="1"/>
</dbReference>
<dbReference type="InterPro" id="IPR012902">
    <property type="entry name" value="N_methyl_site"/>
</dbReference>